<dbReference type="Ensembl" id="ENSGMOT00000016379.2">
    <property type="protein sequence ID" value="ENSGMOP00000015971.2"/>
    <property type="gene ID" value="ENSGMOG00000014864.2"/>
</dbReference>
<dbReference type="Proteomes" id="UP000694546">
    <property type="component" value="Chromosome 10"/>
</dbReference>
<dbReference type="SUPFAM" id="SSF56059">
    <property type="entry name" value="Glutathione synthetase ATP-binding domain-like"/>
    <property type="match status" value="1"/>
</dbReference>
<dbReference type="GeneID" id="115552012"/>
<feature type="domain" description="ATP-grasp" evidence="2">
    <location>
        <begin position="690"/>
        <end position="903"/>
    </location>
</feature>
<keyword evidence="1" id="KW-0547">Nucleotide-binding</keyword>
<dbReference type="GO" id="GO:0047730">
    <property type="term" value="F:carnosine synthase activity"/>
    <property type="evidence" value="ECO:0007669"/>
    <property type="project" value="InterPro"/>
</dbReference>
<dbReference type="Gene3D" id="3.40.50.20">
    <property type="match status" value="1"/>
</dbReference>
<protein>
    <recommendedName>
        <fullName evidence="2">ATP-grasp domain-containing protein</fullName>
    </recommendedName>
</protein>
<dbReference type="AlphaFoldDB" id="A0A8C4ZIX1"/>
<keyword evidence="4" id="KW-1185">Reference proteome</keyword>
<sequence>MAVPPPDAPPSLQSRHFNPPTYGLEQKLNQLLQQALRELNLPETQDLLPGVEHSDQCLCVLGSPLPYLSMLLEAGQRTQGDALLCLSPSWLSRSSSSSLLVHKAVTFDLGGRTFISNFSPPRKVTYFLSCDPYSNEEVTFETDCPIGSSGPLGRFWGDVLTSRVLLQKASLNTPPTLALLNPSADTPLEEGVVGAVELVLLGKTLKSNLDLIRNKVFSFLESKAVRHADKVVLRRSGGRFVDWAASSKPVYLSLDITEEVWAYVVKLLPGLLPGEAALLEGFCPPLKPQATLEVRTWEEYAGGPPPIPDLSFRLCAVVTRSPQDIPLIYKLVCRVGASDSPLSHHQSLCQSLETTLSECGFTDPMFAVSLRHLATKTALDCLRLVMETESDMSSEKRGGVNAQTDMIGVDLLFTSDGATIKPVVLGFHPSLCLHSSYTEQEWEIQPSGSEMEACRGTLLLTPFIRSQRYLMSGKTVLVIGAGGYSKSFIWEAARHYQLKIVLVDGDPNHFASKMVDHFFAVPEIADHQQDEQHCVLICDWLIASDLHPDGCVCFWDDCVILTSQICDKLRLRGPLPGAVAIAKEKSRTHLHLLSLTKAAGVLTASVELPSGQVDSQADGKDRYKPGMNGSEGETLRALAEFGARDYLTGSADTIESTCTHSLLVASPRFPAHASSPAPDDPFHPCVPLLSPSPSSYAVPCLHVESVSDLNKAAARGLGRPGAAQKGAVRFPAVMKLEYGAGAVGVRKVKSLAESVAHFERIGGDLKEETDHPGIGLGWGNAMTLMEYVGGTEHDIDVVIFNGQLEGAFVSDNGPTRPPTFTETTAQMPSGLAPDKRGQLIRAAYHACLGCGLRDGVYNVELKMTELGPRLIEINARMGGFYLRNWILQLYGVDLVLAAFMVACGVRPRLPSALDLPAGGHFAGVMCVVSQHLQALRTTSSLTYLRSLHQEGAICLNELAAADELIAGEYEEPFCNVAMRDTCAERARQRLLALCQALGLHRPPHYDLTFFLSEFS</sequence>
<dbReference type="OMA" id="PISCFPG"/>
<evidence type="ECO:0000313" key="4">
    <source>
        <dbReference type="Proteomes" id="UP000694546"/>
    </source>
</evidence>
<organism evidence="3 4">
    <name type="scientific">Gadus morhua</name>
    <name type="common">Atlantic cod</name>
    <dbReference type="NCBI Taxonomy" id="8049"/>
    <lineage>
        <taxon>Eukaryota</taxon>
        <taxon>Metazoa</taxon>
        <taxon>Chordata</taxon>
        <taxon>Craniata</taxon>
        <taxon>Vertebrata</taxon>
        <taxon>Euteleostomi</taxon>
        <taxon>Actinopterygii</taxon>
        <taxon>Neopterygii</taxon>
        <taxon>Teleostei</taxon>
        <taxon>Neoteleostei</taxon>
        <taxon>Acanthomorphata</taxon>
        <taxon>Zeiogadaria</taxon>
        <taxon>Gadariae</taxon>
        <taxon>Gadiformes</taxon>
        <taxon>Gadoidei</taxon>
        <taxon>Gadidae</taxon>
        <taxon>Gadus</taxon>
    </lineage>
</organism>
<dbReference type="GO" id="GO:0005524">
    <property type="term" value="F:ATP binding"/>
    <property type="evidence" value="ECO:0007669"/>
    <property type="project" value="UniProtKB-UniRule"/>
</dbReference>
<dbReference type="Pfam" id="PF13535">
    <property type="entry name" value="ATP-grasp_4"/>
    <property type="match status" value="1"/>
</dbReference>
<keyword evidence="1" id="KW-0067">ATP-binding</keyword>
<evidence type="ECO:0000259" key="2">
    <source>
        <dbReference type="PROSITE" id="PS50975"/>
    </source>
</evidence>
<dbReference type="InterPro" id="IPR011761">
    <property type="entry name" value="ATP-grasp"/>
</dbReference>
<dbReference type="RefSeq" id="XP_030223547.1">
    <property type="nucleotide sequence ID" value="XM_030367687.1"/>
</dbReference>
<dbReference type="InterPro" id="IPR031046">
    <property type="entry name" value="CARNS1"/>
</dbReference>
<dbReference type="PANTHER" id="PTHR48066">
    <property type="entry name" value="CARNOSINE SYNTHASE 1"/>
    <property type="match status" value="1"/>
</dbReference>
<dbReference type="GeneTree" id="ENSGT01000000215456"/>
<accession>A0A8C4ZIX1</accession>
<dbReference type="PROSITE" id="PS50975">
    <property type="entry name" value="ATP_GRASP"/>
    <property type="match status" value="1"/>
</dbReference>
<reference evidence="3" key="2">
    <citation type="submission" date="2025-09" db="UniProtKB">
        <authorList>
            <consortium name="Ensembl"/>
        </authorList>
    </citation>
    <scope>IDENTIFICATION</scope>
</reference>
<dbReference type="GO" id="GO:0035499">
    <property type="term" value="P:carnosine biosynthetic process"/>
    <property type="evidence" value="ECO:0007669"/>
    <property type="project" value="InterPro"/>
</dbReference>
<name>A0A8C4ZIX1_GADMO</name>
<evidence type="ECO:0000256" key="1">
    <source>
        <dbReference type="PROSITE-ProRule" id="PRU00409"/>
    </source>
</evidence>
<proteinExistence type="predicted"/>
<reference evidence="3" key="1">
    <citation type="submission" date="2025-08" db="UniProtKB">
        <authorList>
            <consortium name="Ensembl"/>
        </authorList>
    </citation>
    <scope>IDENTIFICATION</scope>
</reference>
<dbReference type="Gene3D" id="3.30.470.20">
    <property type="entry name" value="ATP-grasp fold, B domain"/>
    <property type="match status" value="1"/>
</dbReference>
<dbReference type="PANTHER" id="PTHR48066:SF1">
    <property type="entry name" value="CARNOSINE SYNTHASE 1"/>
    <property type="match status" value="1"/>
</dbReference>
<gene>
    <name evidence="3" type="primary">carns1</name>
</gene>
<dbReference type="GO" id="GO:0046872">
    <property type="term" value="F:metal ion binding"/>
    <property type="evidence" value="ECO:0007669"/>
    <property type="project" value="InterPro"/>
</dbReference>
<evidence type="ECO:0000313" key="3">
    <source>
        <dbReference type="Ensembl" id="ENSGMOP00000015971.2"/>
    </source>
</evidence>
<dbReference type="GO" id="GO:0016887">
    <property type="term" value="F:ATP hydrolysis activity"/>
    <property type="evidence" value="ECO:0007669"/>
    <property type="project" value="InterPro"/>
</dbReference>